<evidence type="ECO:0000256" key="4">
    <source>
        <dbReference type="ARBA" id="ARBA00022729"/>
    </source>
</evidence>
<keyword evidence="4 8" id="KW-0732">Signal</keyword>
<dbReference type="SUPFAM" id="SSF54534">
    <property type="entry name" value="FKBP-like"/>
    <property type="match status" value="1"/>
</dbReference>
<dbReference type="InterPro" id="IPR027304">
    <property type="entry name" value="Trigger_fact/SurA_dom_sf"/>
</dbReference>
<reference evidence="10 11" key="1">
    <citation type="submission" date="2016-12" db="EMBL/GenBank/DDBJ databases">
        <authorList>
            <person name="Song W.-J."/>
            <person name="Kurnit D.M."/>
        </authorList>
    </citation>
    <scope>NUCLEOTIDE SEQUENCE [LARGE SCALE GENOMIC DNA]</scope>
    <source>
        <strain evidence="10 11">ATCC 49181</strain>
    </source>
</reference>
<keyword evidence="6 7" id="KW-0413">Isomerase</keyword>
<dbReference type="Gene3D" id="1.10.8.1040">
    <property type="match status" value="1"/>
</dbReference>
<name>A0A1N6H6U7_9PROT</name>
<dbReference type="Gene3D" id="3.10.50.40">
    <property type="match status" value="1"/>
</dbReference>
<evidence type="ECO:0000313" key="10">
    <source>
        <dbReference type="EMBL" id="SIO15500.1"/>
    </source>
</evidence>
<comment type="similarity">
    <text evidence="2">Belongs to the PpiC/parvulin rotamase family.</text>
</comment>
<dbReference type="PROSITE" id="PS50198">
    <property type="entry name" value="PPIC_PPIASE_2"/>
    <property type="match status" value="1"/>
</dbReference>
<evidence type="ECO:0000256" key="8">
    <source>
        <dbReference type="SAM" id="SignalP"/>
    </source>
</evidence>
<accession>A0A1N6H6U7</accession>
<dbReference type="EC" id="5.2.1.8" evidence="3"/>
<evidence type="ECO:0000259" key="9">
    <source>
        <dbReference type="PROSITE" id="PS50198"/>
    </source>
</evidence>
<dbReference type="PANTHER" id="PTHR47245">
    <property type="entry name" value="PEPTIDYLPROLYL ISOMERASE"/>
    <property type="match status" value="1"/>
</dbReference>
<evidence type="ECO:0000256" key="2">
    <source>
        <dbReference type="ARBA" id="ARBA00007656"/>
    </source>
</evidence>
<dbReference type="STRING" id="44575.SAMN05216419_10206"/>
<feature type="chain" id="PRO_5009936332" description="peptidylprolyl isomerase" evidence="8">
    <location>
        <begin position="28"/>
        <end position="266"/>
    </location>
</feature>
<feature type="domain" description="PpiC" evidence="9">
    <location>
        <begin position="135"/>
        <end position="227"/>
    </location>
</feature>
<dbReference type="InterPro" id="IPR046357">
    <property type="entry name" value="PPIase_dom_sf"/>
</dbReference>
<organism evidence="10 11">
    <name type="scientific">Nitrosomonas cryotolerans ATCC 49181</name>
    <dbReference type="NCBI Taxonomy" id="1131553"/>
    <lineage>
        <taxon>Bacteria</taxon>
        <taxon>Pseudomonadati</taxon>
        <taxon>Pseudomonadota</taxon>
        <taxon>Betaproteobacteria</taxon>
        <taxon>Nitrosomonadales</taxon>
        <taxon>Nitrosomonadaceae</taxon>
        <taxon>Nitrosomonas</taxon>
    </lineage>
</organism>
<sequence>MRLTKFSRLTIVSIFSLIAMSTAQAQAATAVAKVNGVIIPQSRLELMVKANIAQGQADNPEMRKALRENLITEEILAQEAIKKGLDRDQEVVTQLELSRQAVLVRAFQANYIKNNVVSDETLRKEYEILKVQMGDKEYKARHILVENENEARDVIASLKKKGADFGKIASEKSRDDGSKDSGGELDWSPAAAYVRPFAETLEKLQKGKFTEEPVQTSFGWHVIELTDVRPMTFPPFDEIKQNIQQRVLQREFAAVVQDLRSKAKVE</sequence>
<dbReference type="RefSeq" id="WP_028461674.1">
    <property type="nucleotide sequence ID" value="NZ_FSRO01000001.1"/>
</dbReference>
<evidence type="ECO:0000256" key="5">
    <source>
        <dbReference type="ARBA" id="ARBA00023110"/>
    </source>
</evidence>
<dbReference type="eggNOG" id="COG0760">
    <property type="taxonomic scope" value="Bacteria"/>
</dbReference>
<dbReference type="EMBL" id="FSRO01000001">
    <property type="protein sequence ID" value="SIO15500.1"/>
    <property type="molecule type" value="Genomic_DNA"/>
</dbReference>
<keyword evidence="11" id="KW-1185">Reference proteome</keyword>
<dbReference type="PANTHER" id="PTHR47245:SF1">
    <property type="entry name" value="FOLDASE PROTEIN PRSA"/>
    <property type="match status" value="1"/>
</dbReference>
<dbReference type="Pfam" id="PF13145">
    <property type="entry name" value="Rotamase_2"/>
    <property type="match status" value="1"/>
</dbReference>
<feature type="signal peptide" evidence="8">
    <location>
        <begin position="1"/>
        <end position="27"/>
    </location>
</feature>
<dbReference type="AlphaFoldDB" id="A0A1N6H6U7"/>
<dbReference type="InterPro" id="IPR050245">
    <property type="entry name" value="PrsA_foldase"/>
</dbReference>
<gene>
    <name evidence="10" type="ORF">SAMN02743940_1047</name>
</gene>
<evidence type="ECO:0000256" key="6">
    <source>
        <dbReference type="ARBA" id="ARBA00023235"/>
    </source>
</evidence>
<evidence type="ECO:0000313" key="11">
    <source>
        <dbReference type="Proteomes" id="UP000185062"/>
    </source>
</evidence>
<keyword evidence="5 7" id="KW-0697">Rotamase</keyword>
<evidence type="ECO:0000256" key="1">
    <source>
        <dbReference type="ARBA" id="ARBA00000971"/>
    </source>
</evidence>
<proteinExistence type="inferred from homology"/>
<dbReference type="SUPFAM" id="SSF109998">
    <property type="entry name" value="Triger factor/SurA peptide-binding domain-like"/>
    <property type="match status" value="1"/>
</dbReference>
<dbReference type="InterPro" id="IPR000297">
    <property type="entry name" value="PPIase_PpiC"/>
</dbReference>
<evidence type="ECO:0000256" key="7">
    <source>
        <dbReference type="PROSITE-ProRule" id="PRU00278"/>
    </source>
</evidence>
<evidence type="ECO:0000256" key="3">
    <source>
        <dbReference type="ARBA" id="ARBA00013194"/>
    </source>
</evidence>
<comment type="catalytic activity">
    <reaction evidence="1">
        <text>[protein]-peptidylproline (omega=180) = [protein]-peptidylproline (omega=0)</text>
        <dbReference type="Rhea" id="RHEA:16237"/>
        <dbReference type="Rhea" id="RHEA-COMP:10747"/>
        <dbReference type="Rhea" id="RHEA-COMP:10748"/>
        <dbReference type="ChEBI" id="CHEBI:83833"/>
        <dbReference type="ChEBI" id="CHEBI:83834"/>
        <dbReference type="EC" id="5.2.1.8"/>
    </reaction>
</comment>
<dbReference type="Proteomes" id="UP000185062">
    <property type="component" value="Unassembled WGS sequence"/>
</dbReference>
<dbReference type="GO" id="GO:0003755">
    <property type="term" value="F:peptidyl-prolyl cis-trans isomerase activity"/>
    <property type="evidence" value="ECO:0007669"/>
    <property type="project" value="UniProtKB-KW"/>
</dbReference>
<protein>
    <recommendedName>
        <fullName evidence="3">peptidylprolyl isomerase</fullName>
        <ecNumber evidence="3">5.2.1.8</ecNumber>
    </recommendedName>
</protein>